<dbReference type="AlphaFoldDB" id="A0A9D4YXQ7"/>
<evidence type="ECO:0000313" key="1">
    <source>
        <dbReference type="EMBL" id="KAI3431688.1"/>
    </source>
</evidence>
<sequence length="240" mass="25010">MDWRATAPGKQQRPEYGWCAPHGASQPAFAQQAALQAAHMPPQEAELAELASRLLRVVLGSDSLLLHAQLRLALLGKAGSADSAAASRSKSLLELALARLVQQGLIMRQGYGPLATLSVPDAALSQAEALAYSEFPDEAQLGLLHSSSSGSGFTAQRPTSCLARLRRLSSPRQFGGRMSGIEKASGRRSKRGMADAELSTCLAKKMRVQEDSGDGTVGNAMAACSGQPGVVGPGCVAMSP</sequence>
<dbReference type="OrthoDB" id="10589671at2759"/>
<accession>A0A9D4YXQ7</accession>
<protein>
    <submittedName>
        <fullName evidence="1">Uncharacterized protein</fullName>
    </submittedName>
</protein>
<gene>
    <name evidence="1" type="ORF">D9Q98_004734</name>
</gene>
<dbReference type="Proteomes" id="UP001055712">
    <property type="component" value="Unassembled WGS sequence"/>
</dbReference>
<proteinExistence type="predicted"/>
<evidence type="ECO:0000313" key="2">
    <source>
        <dbReference type="Proteomes" id="UP001055712"/>
    </source>
</evidence>
<organism evidence="1 2">
    <name type="scientific">Chlorella vulgaris</name>
    <name type="common">Green alga</name>
    <dbReference type="NCBI Taxonomy" id="3077"/>
    <lineage>
        <taxon>Eukaryota</taxon>
        <taxon>Viridiplantae</taxon>
        <taxon>Chlorophyta</taxon>
        <taxon>core chlorophytes</taxon>
        <taxon>Trebouxiophyceae</taxon>
        <taxon>Chlorellales</taxon>
        <taxon>Chlorellaceae</taxon>
        <taxon>Chlorella clade</taxon>
        <taxon>Chlorella</taxon>
    </lineage>
</organism>
<comment type="caution">
    <text evidence="1">The sequence shown here is derived from an EMBL/GenBank/DDBJ whole genome shotgun (WGS) entry which is preliminary data.</text>
</comment>
<reference evidence="1" key="2">
    <citation type="submission" date="2020-11" db="EMBL/GenBank/DDBJ databases">
        <authorList>
            <person name="Cecchin M."/>
            <person name="Marcolungo L."/>
            <person name="Rossato M."/>
            <person name="Girolomoni L."/>
            <person name="Cosentino E."/>
            <person name="Cuine S."/>
            <person name="Li-Beisson Y."/>
            <person name="Delledonne M."/>
            <person name="Ballottari M."/>
        </authorList>
    </citation>
    <scope>NUCLEOTIDE SEQUENCE</scope>
    <source>
        <strain evidence="1">211/11P</strain>
        <tissue evidence="1">Whole cell</tissue>
    </source>
</reference>
<dbReference type="EMBL" id="SIDB01000006">
    <property type="protein sequence ID" value="KAI3431688.1"/>
    <property type="molecule type" value="Genomic_DNA"/>
</dbReference>
<reference evidence="1" key="1">
    <citation type="journal article" date="2019" name="Plant J.">
        <title>Chlorella vulgaris genome assembly and annotation reveals the molecular basis for metabolic acclimation to high light conditions.</title>
        <authorList>
            <person name="Cecchin M."/>
            <person name="Marcolungo L."/>
            <person name="Rossato M."/>
            <person name="Girolomoni L."/>
            <person name="Cosentino E."/>
            <person name="Cuine S."/>
            <person name="Li-Beisson Y."/>
            <person name="Delledonne M."/>
            <person name="Ballottari M."/>
        </authorList>
    </citation>
    <scope>NUCLEOTIDE SEQUENCE</scope>
    <source>
        <strain evidence="1">211/11P</strain>
    </source>
</reference>
<keyword evidence="2" id="KW-1185">Reference proteome</keyword>
<name>A0A9D4YXQ7_CHLVU</name>